<protein>
    <submittedName>
        <fullName evidence="2">SMI1/KNR4 family protein</fullName>
    </submittedName>
</protein>
<name>A0AAP9AHH1_9ENTR</name>
<organism evidence="2 3">
    <name type="scientific">Leclercia adecarboxylata</name>
    <dbReference type="NCBI Taxonomy" id="83655"/>
    <lineage>
        <taxon>Bacteria</taxon>
        <taxon>Pseudomonadati</taxon>
        <taxon>Pseudomonadota</taxon>
        <taxon>Gammaproteobacteria</taxon>
        <taxon>Enterobacterales</taxon>
        <taxon>Enterobacteriaceae</taxon>
        <taxon>Leclercia</taxon>
    </lineage>
</organism>
<evidence type="ECO:0000259" key="1">
    <source>
        <dbReference type="SMART" id="SM00860"/>
    </source>
</evidence>
<dbReference type="InterPro" id="IPR037883">
    <property type="entry name" value="Knr4/Smi1-like_sf"/>
</dbReference>
<dbReference type="InterPro" id="IPR018958">
    <property type="entry name" value="Knr4/Smi1-like_dom"/>
</dbReference>
<dbReference type="RefSeq" id="WP_142486827.1">
    <property type="nucleotide sequence ID" value="NZ_CP035382.1"/>
</dbReference>
<dbReference type="EMBL" id="CP035382">
    <property type="protein sequence ID" value="QDK17637.1"/>
    <property type="molecule type" value="Genomic_DNA"/>
</dbReference>
<dbReference type="SUPFAM" id="SSF160631">
    <property type="entry name" value="SMI1/KNR4-like"/>
    <property type="match status" value="1"/>
</dbReference>
<dbReference type="Proteomes" id="UP000317812">
    <property type="component" value="Chromosome"/>
</dbReference>
<gene>
    <name evidence="2" type="ORF">ES815_04670</name>
</gene>
<dbReference type="Pfam" id="PF14567">
    <property type="entry name" value="SUKH_5"/>
    <property type="match status" value="1"/>
</dbReference>
<dbReference type="Gene3D" id="3.40.1580.10">
    <property type="entry name" value="SMI1/KNR4-like"/>
    <property type="match status" value="1"/>
</dbReference>
<accession>A0AAP9AHH1</accession>
<proteinExistence type="predicted"/>
<reference evidence="2 3" key="1">
    <citation type="submission" date="2019-01" db="EMBL/GenBank/DDBJ databases">
        <title>Florfenicol resistance in Enterobacteriaceae and whole-genome sequence analysis of florfenicol-resistant Leclercia adecarboxylata strain R25.</title>
        <authorList>
            <person name="Bao Q."/>
            <person name="Ying Y."/>
        </authorList>
    </citation>
    <scope>NUCLEOTIDE SEQUENCE [LARGE SCALE GENOMIC DNA]</scope>
    <source>
        <strain evidence="2 3">R25</strain>
    </source>
</reference>
<dbReference type="SMART" id="SM00860">
    <property type="entry name" value="SMI1_KNR4"/>
    <property type="match status" value="1"/>
</dbReference>
<evidence type="ECO:0000313" key="2">
    <source>
        <dbReference type="EMBL" id="QDK17637.1"/>
    </source>
</evidence>
<feature type="domain" description="Knr4/Smi1-like" evidence="1">
    <location>
        <begin position="25"/>
        <end position="133"/>
    </location>
</feature>
<sequence length="139" mass="15707">MANNLNDVIEELKVVSGNERSNIPLPDDDIISKYEGETGFSFSPDYKKLLKEVGNIYYGTIELLSVTEDKKFYGELLTAINDAKELGVPESWLPICEDNGSYYCLDQQGRVQYWTGDGASEEQWPDLAAWVKDVWIDGN</sequence>
<dbReference type="AlphaFoldDB" id="A0AAP9AHH1"/>
<evidence type="ECO:0000313" key="3">
    <source>
        <dbReference type="Proteomes" id="UP000317812"/>
    </source>
</evidence>